<accession>F8EX97</accession>
<dbReference type="RefSeq" id="WP_013968152.1">
    <property type="nucleotide sequence ID" value="NC_015732.1"/>
</dbReference>
<feature type="signal peptide" evidence="1">
    <location>
        <begin position="1"/>
        <end position="21"/>
    </location>
</feature>
<dbReference type="eggNOG" id="ENOG502ZDJM">
    <property type="taxonomic scope" value="Bacteria"/>
</dbReference>
<gene>
    <name evidence="2" type="ordered locus">Spica_0686</name>
</gene>
<dbReference type="Proteomes" id="UP000000503">
    <property type="component" value="Chromosome"/>
</dbReference>
<organism evidence="2 3">
    <name type="scientific">Gracilinema caldarium (strain ATCC 51460 / DSM 7334 / H1)</name>
    <name type="common">Treponema caldarium</name>
    <dbReference type="NCBI Taxonomy" id="744872"/>
    <lineage>
        <taxon>Bacteria</taxon>
        <taxon>Pseudomonadati</taxon>
        <taxon>Spirochaetota</taxon>
        <taxon>Spirochaetia</taxon>
        <taxon>Spirochaetales</taxon>
        <taxon>Breznakiellaceae</taxon>
        <taxon>Gracilinema</taxon>
    </lineage>
</organism>
<dbReference type="AlphaFoldDB" id="F8EX97"/>
<reference evidence="3" key="1">
    <citation type="journal article" date="2013" name="Stand. Genomic Sci.">
        <title>Genome sequence of the thermophilic fresh-water bacterium Spirochaeta caldaria type strain (H1(T)), reclassification of Spirochaeta caldaria, Spirochaeta stenostrepta, and Spirochaeta zuelzerae in the genus Treponema as Treponema caldaria comb. nov., Treponema stenostrepta comb. nov., and Treponema zuelzerae comb. nov., and emendation of the genus Treponema.</title>
        <authorList>
            <person name="Abt B."/>
            <person name="Goker M."/>
            <person name="Scheuner C."/>
            <person name="Han C."/>
            <person name="Lu M."/>
            <person name="Misra M."/>
            <person name="Lapidus A."/>
            <person name="Nolan M."/>
            <person name="Lucas S."/>
            <person name="Hammon N."/>
            <person name="Deshpande S."/>
            <person name="Cheng J.F."/>
            <person name="Tapia R."/>
            <person name="Goodwin L.A."/>
            <person name="Pitluck S."/>
            <person name="Liolios K."/>
            <person name="Pagani I."/>
            <person name="Ivanova N."/>
            <person name="Mavromatis K."/>
            <person name="Mikhailova N."/>
            <person name="Huntemann M."/>
            <person name="Pati A."/>
            <person name="Chen A."/>
            <person name="Palaniappan K."/>
            <person name="Land M."/>
            <person name="Hauser L."/>
            <person name="Jeffries C.D."/>
            <person name="Rohde M."/>
            <person name="Spring S."/>
            <person name="Gronow S."/>
            <person name="Detter J.C."/>
            <person name="Bristow J."/>
            <person name="Eisen J.A."/>
            <person name="Markowitz V."/>
            <person name="Hugenholtz P."/>
            <person name="Kyrpides N.C."/>
            <person name="Woyke T."/>
            <person name="Klenk H.P."/>
        </authorList>
    </citation>
    <scope>NUCLEOTIDE SEQUENCE</scope>
    <source>
        <strain evidence="3">ATCC 51460 / DSM 7334 / H1</strain>
    </source>
</reference>
<proteinExistence type="predicted"/>
<feature type="chain" id="PRO_5003369821" evidence="1">
    <location>
        <begin position="22"/>
        <end position="239"/>
    </location>
</feature>
<protein>
    <submittedName>
        <fullName evidence="2">Uncharacterized protein</fullName>
    </submittedName>
</protein>
<evidence type="ECO:0000313" key="2">
    <source>
        <dbReference type="EMBL" id="AEJ18840.1"/>
    </source>
</evidence>
<keyword evidence="1" id="KW-0732">Signal</keyword>
<sequence length="239" mass="25891">MSRKLLIASSLLFVLGSLICAQDLKIDYQVNVAADDPANYFSFTGPIRYMAAEKDTLDATTGASKLGSTHIFMPYLYDVKGKAVLPTGLRGLFLFAVAPKDQRILDNLTVSKAANGVITIQYVHRGTAYKLVTDKNGKFTFPKGDFVRRPVGLIQGTNPQAIHTDFSTDGSAAKINWAKVWDANIPGGKEIKAGVATKTGIITDDNGVDDAMYNWNGELQVTFEKNILKIAGGLTAVKR</sequence>
<dbReference type="EMBL" id="CP002868">
    <property type="protein sequence ID" value="AEJ18840.1"/>
    <property type="molecule type" value="Genomic_DNA"/>
</dbReference>
<keyword evidence="3" id="KW-1185">Reference proteome</keyword>
<dbReference type="OrthoDB" id="306978at2"/>
<evidence type="ECO:0000256" key="1">
    <source>
        <dbReference type="SAM" id="SignalP"/>
    </source>
</evidence>
<evidence type="ECO:0000313" key="3">
    <source>
        <dbReference type="Proteomes" id="UP000000503"/>
    </source>
</evidence>
<name>F8EX97_GRAC1</name>
<dbReference type="KEGG" id="scd:Spica_0686"/>
<dbReference type="HOGENOM" id="CLU_1255492_0_0_12"/>